<dbReference type="InterPro" id="IPR011041">
    <property type="entry name" value="Quinoprot_gluc/sorb_DH_b-prop"/>
</dbReference>
<evidence type="ECO:0000256" key="1">
    <source>
        <dbReference type="SAM" id="SignalP"/>
    </source>
</evidence>
<dbReference type="EMBL" id="CYSE01000007">
    <property type="protein sequence ID" value="CUH81237.1"/>
    <property type="molecule type" value="Genomic_DNA"/>
</dbReference>
<dbReference type="Pfam" id="PF07995">
    <property type="entry name" value="GSDH"/>
    <property type="match status" value="1"/>
</dbReference>
<organism evidence="3 4">
    <name type="scientific">Tropicibacter naphthalenivorans</name>
    <dbReference type="NCBI Taxonomy" id="441103"/>
    <lineage>
        <taxon>Bacteria</taxon>
        <taxon>Pseudomonadati</taxon>
        <taxon>Pseudomonadota</taxon>
        <taxon>Alphaproteobacteria</taxon>
        <taxon>Rhodobacterales</taxon>
        <taxon>Roseobacteraceae</taxon>
        <taxon>Tropicibacter</taxon>
    </lineage>
</organism>
<gene>
    <name evidence="3" type="primary">yliI_2</name>
    <name evidence="3" type="ORF">TRN7648_03380</name>
</gene>
<feature type="domain" description="Glucose/Sorbosone dehydrogenase" evidence="2">
    <location>
        <begin position="34"/>
        <end position="307"/>
    </location>
</feature>
<evidence type="ECO:0000259" key="2">
    <source>
        <dbReference type="Pfam" id="PF07995"/>
    </source>
</evidence>
<dbReference type="PANTHER" id="PTHR19328">
    <property type="entry name" value="HEDGEHOG-INTERACTING PROTEIN"/>
    <property type="match status" value="1"/>
</dbReference>
<keyword evidence="3" id="KW-0560">Oxidoreductase</keyword>
<name>A0A0P1GH09_9RHOB</name>
<keyword evidence="1" id="KW-0732">Signal</keyword>
<sequence>MPLCLHRRAAPAAFAAVLTAATAAQAHTTVLEGLDYPWDIEAAGETLFLTEKGGTLGVLSQGAFTRHPLVTRVPILNDRGGGLMGLALTDDPLHVVLYHHAGTPSDRYNRVIEAELQGDAFVETRVLIDDIPGHPLYNGGRVAFGPDGMLYVTTGWTENPDLPQDLESLAGKILRVTPDGDIPTGNPFDGSLVWSLGHRNPQGIAWDDAGTMYAAEHGQSGHDEVNRITAGGNYGWPLVQGDETGEGLTPPLAHSGGRTWAPSGLAWGEDGLLLASLRQGAVLAVSQDGTVRQAYDAGARIRDVLAVGHTFYAITTNRSPRRDGPSEDYLIRLD</sequence>
<dbReference type="Gene3D" id="2.120.10.30">
    <property type="entry name" value="TolB, C-terminal domain"/>
    <property type="match status" value="1"/>
</dbReference>
<keyword evidence="4" id="KW-1185">Reference proteome</keyword>
<feature type="signal peptide" evidence="1">
    <location>
        <begin position="1"/>
        <end position="26"/>
    </location>
</feature>
<evidence type="ECO:0000313" key="3">
    <source>
        <dbReference type="EMBL" id="CUH81237.1"/>
    </source>
</evidence>
<dbReference type="EC" id="1.1.5.-" evidence="3"/>
<evidence type="ECO:0000313" key="4">
    <source>
        <dbReference type="Proteomes" id="UP000054935"/>
    </source>
</evidence>
<dbReference type="InterPro" id="IPR012938">
    <property type="entry name" value="Glc/Sorbosone_DH"/>
</dbReference>
<dbReference type="PANTHER" id="PTHR19328:SF13">
    <property type="entry name" value="HIPL1 PROTEIN"/>
    <property type="match status" value="1"/>
</dbReference>
<accession>A0A0P1GH09</accession>
<dbReference type="STRING" id="441103.TRN7648_03380"/>
<dbReference type="GO" id="GO:0016491">
    <property type="term" value="F:oxidoreductase activity"/>
    <property type="evidence" value="ECO:0007669"/>
    <property type="project" value="UniProtKB-KW"/>
</dbReference>
<dbReference type="SUPFAM" id="SSF50952">
    <property type="entry name" value="Soluble quinoprotein glucose dehydrogenase"/>
    <property type="match status" value="1"/>
</dbReference>
<feature type="chain" id="PRO_5006063419" evidence="1">
    <location>
        <begin position="27"/>
        <end position="334"/>
    </location>
</feature>
<dbReference type="Proteomes" id="UP000054935">
    <property type="component" value="Unassembled WGS sequence"/>
</dbReference>
<reference evidence="3 4" key="1">
    <citation type="submission" date="2015-09" db="EMBL/GenBank/DDBJ databases">
        <authorList>
            <consortium name="Swine Surveillance"/>
        </authorList>
    </citation>
    <scope>NUCLEOTIDE SEQUENCE [LARGE SCALE GENOMIC DNA]</scope>
    <source>
        <strain evidence="3 4">CECT 7648</strain>
    </source>
</reference>
<dbReference type="InterPro" id="IPR011042">
    <property type="entry name" value="6-blade_b-propeller_TolB-like"/>
</dbReference>
<dbReference type="AlphaFoldDB" id="A0A0P1GH09"/>
<proteinExistence type="predicted"/>
<protein>
    <submittedName>
        <fullName evidence="3">Soluble aldose sugar dehydrogenase YliI</fullName>
        <ecNumber evidence="3">1.1.5.-</ecNumber>
    </submittedName>
</protein>